<feature type="signal peptide" evidence="1">
    <location>
        <begin position="1"/>
        <end position="22"/>
    </location>
</feature>
<accession>A0A1M4XQ69</accession>
<name>A0A1M4XQ69_STRHI</name>
<keyword evidence="1" id="KW-0732">Signal</keyword>
<organism evidence="2 3">
    <name type="scientific">Streptoalloteichus hindustanus</name>
    <dbReference type="NCBI Taxonomy" id="2017"/>
    <lineage>
        <taxon>Bacteria</taxon>
        <taxon>Bacillati</taxon>
        <taxon>Actinomycetota</taxon>
        <taxon>Actinomycetes</taxon>
        <taxon>Pseudonocardiales</taxon>
        <taxon>Pseudonocardiaceae</taxon>
        <taxon>Streptoalloteichus</taxon>
    </lineage>
</organism>
<sequence>MKRTLAAAVLALGLALSTTSVATATPPEVTADDKFDCSKGDPAPFTKRWTVHKLIIRVHNCTDKPLRRNPYVLYEGRRKHLGCRTIAPHDTEQWWTRDGMRIGLTPC</sequence>
<evidence type="ECO:0000313" key="3">
    <source>
        <dbReference type="Proteomes" id="UP000184501"/>
    </source>
</evidence>
<dbReference type="AlphaFoldDB" id="A0A1M4XQ69"/>
<feature type="chain" id="PRO_5039244610" description="Secreted protein" evidence="1">
    <location>
        <begin position="23"/>
        <end position="107"/>
    </location>
</feature>
<evidence type="ECO:0008006" key="4">
    <source>
        <dbReference type="Google" id="ProtNLM"/>
    </source>
</evidence>
<keyword evidence="3" id="KW-1185">Reference proteome</keyword>
<protein>
    <recommendedName>
        <fullName evidence="4">Secreted protein</fullName>
    </recommendedName>
</protein>
<evidence type="ECO:0000313" key="2">
    <source>
        <dbReference type="EMBL" id="SHE95423.1"/>
    </source>
</evidence>
<gene>
    <name evidence="2" type="ORF">SAMN05444320_10274</name>
</gene>
<dbReference type="RefSeq" id="WP_073480397.1">
    <property type="nucleotide sequence ID" value="NZ_FQVN01000002.1"/>
</dbReference>
<dbReference type="Proteomes" id="UP000184501">
    <property type="component" value="Unassembled WGS sequence"/>
</dbReference>
<evidence type="ECO:0000256" key="1">
    <source>
        <dbReference type="SAM" id="SignalP"/>
    </source>
</evidence>
<proteinExistence type="predicted"/>
<reference evidence="2 3" key="1">
    <citation type="submission" date="2016-11" db="EMBL/GenBank/DDBJ databases">
        <authorList>
            <person name="Jaros S."/>
            <person name="Januszkiewicz K."/>
            <person name="Wedrychowicz H."/>
        </authorList>
    </citation>
    <scope>NUCLEOTIDE SEQUENCE [LARGE SCALE GENOMIC DNA]</scope>
    <source>
        <strain evidence="2 3">DSM 44523</strain>
    </source>
</reference>
<dbReference type="EMBL" id="FQVN01000002">
    <property type="protein sequence ID" value="SHE95423.1"/>
    <property type="molecule type" value="Genomic_DNA"/>
</dbReference>